<accession>A0A0A7PLA2</accession>
<dbReference type="Proteomes" id="UP000030907">
    <property type="component" value="Chromosome"/>
</dbReference>
<dbReference type="KEGG" id="sphk:SKP52_15755"/>
<dbReference type="HOGENOM" id="CLU_081277_1_0_5"/>
<protein>
    <submittedName>
        <fullName evidence="2">Uncharacterized protein</fullName>
    </submittedName>
</protein>
<dbReference type="STRING" id="1515612.SKP52_15755"/>
<evidence type="ECO:0000313" key="2">
    <source>
        <dbReference type="EMBL" id="AJA10028.1"/>
    </source>
</evidence>
<dbReference type="RefSeq" id="WP_160292432.1">
    <property type="nucleotide sequence ID" value="NZ_CP009122.1"/>
</dbReference>
<keyword evidence="3" id="KW-1185">Reference proteome</keyword>
<reference evidence="2 3" key="1">
    <citation type="journal article" date="2015" name="Int. J. Syst. Evol. Microbiol.">
        <title>Description of Sphingopyxis fribergensis sp. nov. - a soil bacterium with the ability to degrade styrene and phenylacetic acid.</title>
        <authorList>
            <person name="Oelschlagel M."/>
            <person name="Ruckert C."/>
            <person name="Kalinowski J."/>
            <person name="Schmidt G."/>
            <person name="Schlomann M."/>
            <person name="Tischler D."/>
        </authorList>
    </citation>
    <scope>NUCLEOTIDE SEQUENCE [LARGE SCALE GENOMIC DNA]</scope>
    <source>
        <strain evidence="2 3">Kp5.2</strain>
    </source>
</reference>
<gene>
    <name evidence="2" type="ORF">SKP52_15755</name>
</gene>
<proteinExistence type="predicted"/>
<feature type="compositionally biased region" description="Basic and acidic residues" evidence="1">
    <location>
        <begin position="8"/>
        <end position="22"/>
    </location>
</feature>
<dbReference type="EMBL" id="CP009122">
    <property type="protein sequence ID" value="AJA10028.1"/>
    <property type="molecule type" value="Genomic_DNA"/>
</dbReference>
<sequence>MAKAPTKTSKEITKPEPGDSRRSAMAAAIDAAGDRPLRVAVEVECEGDNSMKVSAPHSDELGNHALLLDTFGTVSSHFTNAAMVELEWMTRSRGAGKANDPVRLNSALALIGAIDAHDELEAALALQMAGCHSLSVEMIARARQTDNNDHLQLYGNLALKLQRTFAAQIEALTRLRGGANQSVRVEHVHVHAGAQAIVGAVEAPGAGGRGNRKKRGQSDATEDFGRQPALRSTDAQGNGVPIASGSGEAKVQNARRH</sequence>
<feature type="region of interest" description="Disordered" evidence="1">
    <location>
        <begin position="202"/>
        <end position="257"/>
    </location>
</feature>
<dbReference type="AlphaFoldDB" id="A0A0A7PLA2"/>
<evidence type="ECO:0000256" key="1">
    <source>
        <dbReference type="SAM" id="MobiDB-lite"/>
    </source>
</evidence>
<feature type="region of interest" description="Disordered" evidence="1">
    <location>
        <begin position="1"/>
        <end position="22"/>
    </location>
</feature>
<evidence type="ECO:0000313" key="3">
    <source>
        <dbReference type="Proteomes" id="UP000030907"/>
    </source>
</evidence>
<organism evidence="2 3">
    <name type="scientific">Sphingopyxis fribergensis</name>
    <dbReference type="NCBI Taxonomy" id="1515612"/>
    <lineage>
        <taxon>Bacteria</taxon>
        <taxon>Pseudomonadati</taxon>
        <taxon>Pseudomonadota</taxon>
        <taxon>Alphaproteobacteria</taxon>
        <taxon>Sphingomonadales</taxon>
        <taxon>Sphingomonadaceae</taxon>
        <taxon>Sphingopyxis</taxon>
    </lineage>
</organism>
<name>A0A0A7PLA2_9SPHN</name>